<comment type="caution">
    <text evidence="2">The sequence shown here is derived from an EMBL/GenBank/DDBJ whole genome shotgun (WGS) entry which is preliminary data.</text>
</comment>
<dbReference type="Gene3D" id="3.40.50.720">
    <property type="entry name" value="NAD(P)-binding Rossmann-like Domain"/>
    <property type="match status" value="1"/>
</dbReference>
<name>A0A8J4DNE3_9ACTN</name>
<dbReference type="SMART" id="SM00829">
    <property type="entry name" value="PKS_ER"/>
    <property type="match status" value="1"/>
</dbReference>
<evidence type="ECO:0000313" key="2">
    <source>
        <dbReference type="EMBL" id="GIJ44319.1"/>
    </source>
</evidence>
<accession>A0A8J4DNE3</accession>
<dbReference type="PANTHER" id="PTHR11695:SF294">
    <property type="entry name" value="RETICULON-4-INTERACTING PROTEIN 1, MITOCHONDRIAL"/>
    <property type="match status" value="1"/>
</dbReference>
<feature type="domain" description="Enoyl reductase (ER)" evidence="1">
    <location>
        <begin position="11"/>
        <end position="313"/>
    </location>
</feature>
<dbReference type="Pfam" id="PF08240">
    <property type="entry name" value="ADH_N"/>
    <property type="match status" value="1"/>
</dbReference>
<dbReference type="AlphaFoldDB" id="A0A8J4DNE3"/>
<keyword evidence="3" id="KW-1185">Reference proteome</keyword>
<dbReference type="CDD" id="cd08267">
    <property type="entry name" value="MDR1"/>
    <property type="match status" value="1"/>
</dbReference>
<dbReference type="InterPro" id="IPR013154">
    <property type="entry name" value="ADH-like_N"/>
</dbReference>
<proteinExistence type="predicted"/>
<evidence type="ECO:0000259" key="1">
    <source>
        <dbReference type="SMART" id="SM00829"/>
    </source>
</evidence>
<protein>
    <submittedName>
        <fullName evidence="2">NADPH:quinone reductase</fullName>
    </submittedName>
</protein>
<dbReference type="InterPro" id="IPR020843">
    <property type="entry name" value="ER"/>
</dbReference>
<dbReference type="RefSeq" id="WP_203897871.1">
    <property type="nucleotide sequence ID" value="NZ_BOPF01000003.1"/>
</dbReference>
<dbReference type="Pfam" id="PF13602">
    <property type="entry name" value="ADH_zinc_N_2"/>
    <property type="match status" value="1"/>
</dbReference>
<reference evidence="2" key="1">
    <citation type="submission" date="2021-01" db="EMBL/GenBank/DDBJ databases">
        <title>Whole genome shotgun sequence of Virgisporangium aliadipatigenens NBRC 105644.</title>
        <authorList>
            <person name="Komaki H."/>
            <person name="Tamura T."/>
        </authorList>
    </citation>
    <scope>NUCLEOTIDE SEQUENCE</scope>
    <source>
        <strain evidence="2">NBRC 105644</strain>
    </source>
</reference>
<sequence>MKAITQRVYGAPADVLTFGEVPTPVAKPGQVLIRVRAAGVDAGVWHAVRGEAYIARLYFGLPRPRQRVPGRDIAGTVEAVGEGVTRFAVGDAVWAEHDGAYAEYVAVPQQWVEPKPAGATFEQAAALSVSGKTALQAMRDAAQVGAGTRILINGASSGVGVYAVQVAKAFGAEVTGVCSGRNAALVRSLGADHVVDYTVEDFTTKKYDVIFDLIGNRSIVECRRALVPEGRLVLAFGGGGRWFGPVGKLLGAVATGRAKPFTAARKREDFVALRRMVEDGTLTPVIDRTFALPEAAAAIAYVESGRARGKVVLTN</sequence>
<gene>
    <name evidence="2" type="ORF">Val02_12050</name>
</gene>
<dbReference type="InterPro" id="IPR050700">
    <property type="entry name" value="YIM1/Zinc_Alcohol_DH_Fams"/>
</dbReference>
<dbReference type="InterPro" id="IPR036291">
    <property type="entry name" value="NAD(P)-bd_dom_sf"/>
</dbReference>
<organism evidence="2 3">
    <name type="scientific">Virgisporangium aliadipatigenens</name>
    <dbReference type="NCBI Taxonomy" id="741659"/>
    <lineage>
        <taxon>Bacteria</taxon>
        <taxon>Bacillati</taxon>
        <taxon>Actinomycetota</taxon>
        <taxon>Actinomycetes</taxon>
        <taxon>Micromonosporales</taxon>
        <taxon>Micromonosporaceae</taxon>
        <taxon>Virgisporangium</taxon>
    </lineage>
</organism>
<dbReference type="SUPFAM" id="SSF51735">
    <property type="entry name" value="NAD(P)-binding Rossmann-fold domains"/>
    <property type="match status" value="1"/>
</dbReference>
<dbReference type="Gene3D" id="3.90.180.10">
    <property type="entry name" value="Medium-chain alcohol dehydrogenases, catalytic domain"/>
    <property type="match status" value="1"/>
</dbReference>
<dbReference type="SUPFAM" id="SSF50129">
    <property type="entry name" value="GroES-like"/>
    <property type="match status" value="1"/>
</dbReference>
<dbReference type="GO" id="GO:0016491">
    <property type="term" value="F:oxidoreductase activity"/>
    <property type="evidence" value="ECO:0007669"/>
    <property type="project" value="InterPro"/>
</dbReference>
<dbReference type="EMBL" id="BOPF01000003">
    <property type="protein sequence ID" value="GIJ44319.1"/>
    <property type="molecule type" value="Genomic_DNA"/>
</dbReference>
<dbReference type="PANTHER" id="PTHR11695">
    <property type="entry name" value="ALCOHOL DEHYDROGENASE RELATED"/>
    <property type="match status" value="1"/>
</dbReference>
<dbReference type="Proteomes" id="UP000619260">
    <property type="component" value="Unassembled WGS sequence"/>
</dbReference>
<dbReference type="InterPro" id="IPR011032">
    <property type="entry name" value="GroES-like_sf"/>
</dbReference>
<evidence type="ECO:0000313" key="3">
    <source>
        <dbReference type="Proteomes" id="UP000619260"/>
    </source>
</evidence>